<keyword evidence="2" id="KW-0813">Transport</keyword>
<sequence length="82" mass="9254">EACIWFMIFIVPNSFQSVALLMLIFSFFQNAILAQFEGVTLFWLGEKRAELYGKVRKWGSVGFIVGVFAVGAIFEIIPVSML</sequence>
<evidence type="ECO:0000313" key="11">
    <source>
        <dbReference type="Proteomes" id="UP000262257"/>
    </source>
</evidence>
<feature type="transmembrane region" description="Helical" evidence="8">
    <location>
        <begin position="57"/>
        <end position="77"/>
    </location>
</feature>
<evidence type="ECO:0000256" key="7">
    <source>
        <dbReference type="ARBA" id="ARBA00023136"/>
    </source>
</evidence>
<comment type="caution">
    <text evidence="10">The sequence shown here is derived from an EMBL/GenBank/DDBJ whole genome shotgun (WGS) entry which is preliminary data.</text>
</comment>
<keyword evidence="5 8" id="KW-0812">Transmembrane</keyword>
<dbReference type="EMBL" id="DPXL01000115">
    <property type="protein sequence ID" value="HCM31667.1"/>
    <property type="molecule type" value="Genomic_DNA"/>
</dbReference>
<keyword evidence="4" id="KW-0997">Cell inner membrane</keyword>
<dbReference type="InterPro" id="IPR024989">
    <property type="entry name" value="MFS_assoc_dom"/>
</dbReference>
<comment type="subcellular location">
    <subcellularLocation>
        <location evidence="1">Cell inner membrane</location>
        <topology evidence="1">Multi-pass membrane protein</topology>
    </subcellularLocation>
</comment>
<feature type="domain" description="Major facilitator superfamily associated" evidence="9">
    <location>
        <begin position="2"/>
        <end position="81"/>
    </location>
</feature>
<dbReference type="Pfam" id="PF12832">
    <property type="entry name" value="MFS_1_like"/>
    <property type="match status" value="1"/>
</dbReference>
<evidence type="ECO:0000256" key="3">
    <source>
        <dbReference type="ARBA" id="ARBA00022475"/>
    </source>
</evidence>
<evidence type="ECO:0000256" key="5">
    <source>
        <dbReference type="ARBA" id="ARBA00022692"/>
    </source>
</evidence>
<keyword evidence="7 8" id="KW-0472">Membrane</keyword>
<feature type="non-terminal residue" evidence="10">
    <location>
        <position position="1"/>
    </location>
</feature>
<dbReference type="GO" id="GO:0015528">
    <property type="term" value="F:lactose:proton symporter activity"/>
    <property type="evidence" value="ECO:0007669"/>
    <property type="project" value="TreeGrafter"/>
</dbReference>
<keyword evidence="6 8" id="KW-1133">Transmembrane helix</keyword>
<organism evidence="10 11">
    <name type="scientific">Acinetobacter radioresistens</name>
    <dbReference type="NCBI Taxonomy" id="40216"/>
    <lineage>
        <taxon>Bacteria</taxon>
        <taxon>Pseudomonadati</taxon>
        <taxon>Pseudomonadota</taxon>
        <taxon>Gammaproteobacteria</taxon>
        <taxon>Moraxellales</taxon>
        <taxon>Moraxellaceae</taxon>
        <taxon>Acinetobacter</taxon>
    </lineage>
</organism>
<evidence type="ECO:0000256" key="2">
    <source>
        <dbReference type="ARBA" id="ARBA00022448"/>
    </source>
</evidence>
<gene>
    <name evidence="10" type="ORF">DIC32_09125</name>
</gene>
<evidence type="ECO:0000256" key="4">
    <source>
        <dbReference type="ARBA" id="ARBA00022519"/>
    </source>
</evidence>
<name>A0A3D3G285_ACIRA</name>
<dbReference type="GO" id="GO:0030395">
    <property type="term" value="F:lactose binding"/>
    <property type="evidence" value="ECO:0007669"/>
    <property type="project" value="TreeGrafter"/>
</dbReference>
<protein>
    <submittedName>
        <fullName evidence="10">MFS transporter</fullName>
    </submittedName>
</protein>
<reference evidence="10 11" key="1">
    <citation type="journal article" date="2018" name="Nat. Biotechnol.">
        <title>A standardized bacterial taxonomy based on genome phylogeny substantially revises the tree of life.</title>
        <authorList>
            <person name="Parks D.H."/>
            <person name="Chuvochina M."/>
            <person name="Waite D.W."/>
            <person name="Rinke C."/>
            <person name="Skarshewski A."/>
            <person name="Chaumeil P.A."/>
            <person name="Hugenholtz P."/>
        </authorList>
    </citation>
    <scope>NUCLEOTIDE SEQUENCE [LARGE SCALE GENOMIC DNA]</scope>
    <source>
        <strain evidence="10">UBA10045</strain>
    </source>
</reference>
<proteinExistence type="predicted"/>
<dbReference type="PANTHER" id="PTHR23522">
    <property type="entry name" value="BLL5896 PROTEIN"/>
    <property type="match status" value="1"/>
</dbReference>
<evidence type="ECO:0000256" key="1">
    <source>
        <dbReference type="ARBA" id="ARBA00004429"/>
    </source>
</evidence>
<dbReference type="PANTHER" id="PTHR23522:SF10">
    <property type="entry name" value="3-PHENYLPROPIONIC ACID TRANSPORTER-RELATED"/>
    <property type="match status" value="1"/>
</dbReference>
<evidence type="ECO:0000259" key="9">
    <source>
        <dbReference type="Pfam" id="PF12832"/>
    </source>
</evidence>
<dbReference type="AlphaFoldDB" id="A0A3D3G285"/>
<keyword evidence="3" id="KW-1003">Cell membrane</keyword>
<dbReference type="Proteomes" id="UP000262257">
    <property type="component" value="Unassembled WGS sequence"/>
</dbReference>
<accession>A0A3D3G285</accession>
<evidence type="ECO:0000313" key="10">
    <source>
        <dbReference type="EMBL" id="HCM31667.1"/>
    </source>
</evidence>
<dbReference type="GO" id="GO:0005886">
    <property type="term" value="C:plasma membrane"/>
    <property type="evidence" value="ECO:0007669"/>
    <property type="project" value="UniProtKB-SubCell"/>
</dbReference>
<feature type="non-terminal residue" evidence="10">
    <location>
        <position position="82"/>
    </location>
</feature>
<evidence type="ECO:0000256" key="8">
    <source>
        <dbReference type="SAM" id="Phobius"/>
    </source>
</evidence>
<evidence type="ECO:0000256" key="6">
    <source>
        <dbReference type="ARBA" id="ARBA00022989"/>
    </source>
</evidence>